<keyword evidence="5" id="KW-0479">Metal-binding</keyword>
<dbReference type="SMART" id="SM00085">
    <property type="entry name" value="PA2c"/>
    <property type="match status" value="1"/>
</dbReference>
<dbReference type="InterPro" id="IPR037643">
    <property type="entry name" value="HHLA1"/>
</dbReference>
<evidence type="ECO:0000256" key="3">
    <source>
        <dbReference type="ARBA" id="ARBA00023157"/>
    </source>
</evidence>
<feature type="binding site" evidence="5">
    <location>
        <position position="886"/>
    </location>
    <ligand>
        <name>Ca(2+)</name>
        <dbReference type="ChEBI" id="CHEBI:29108"/>
    </ligand>
</feature>
<feature type="compositionally biased region" description="Pro residues" evidence="8">
    <location>
        <begin position="629"/>
        <end position="640"/>
    </location>
</feature>
<dbReference type="PRINTS" id="PR00389">
    <property type="entry name" value="PHPHLIPASEA2"/>
</dbReference>
<comment type="cofactor">
    <cofactor evidence="5">
        <name>Ca(2+)</name>
        <dbReference type="ChEBI" id="CHEBI:29108"/>
    </cofactor>
    <text evidence="5">Binds 1 Ca(2+) ion per subunit.</text>
</comment>
<feature type="domain" description="Phospholipase A2-like central" evidence="9">
    <location>
        <begin position="859"/>
        <end position="970"/>
    </location>
</feature>
<dbReference type="GO" id="GO:0050482">
    <property type="term" value="P:arachidonate secretion"/>
    <property type="evidence" value="ECO:0007669"/>
    <property type="project" value="InterPro"/>
</dbReference>
<dbReference type="InterPro" id="IPR036444">
    <property type="entry name" value="PLipase_A2_dom_sf"/>
</dbReference>
<proteinExistence type="inferred from homology"/>
<comment type="similarity">
    <text evidence="7">Belongs to the phospholipase A2 family.</text>
</comment>
<protein>
    <submittedName>
        <fullName evidence="10">HERV-H LTR-associating protein 1</fullName>
    </submittedName>
</protein>
<feature type="compositionally biased region" description="Low complexity" evidence="8">
    <location>
        <begin position="663"/>
        <end position="673"/>
    </location>
</feature>
<evidence type="ECO:0000256" key="2">
    <source>
        <dbReference type="ARBA" id="ARBA00022525"/>
    </source>
</evidence>
<dbReference type="GO" id="GO:0004623">
    <property type="term" value="F:phospholipase A2 activity"/>
    <property type="evidence" value="ECO:0007669"/>
    <property type="project" value="InterPro"/>
</dbReference>
<dbReference type="GO" id="GO:0006644">
    <property type="term" value="P:phospholipid metabolic process"/>
    <property type="evidence" value="ECO:0007669"/>
    <property type="project" value="InterPro"/>
</dbReference>
<feature type="region of interest" description="Disordered" evidence="8">
    <location>
        <begin position="439"/>
        <end position="458"/>
    </location>
</feature>
<evidence type="ECO:0000313" key="10">
    <source>
        <dbReference type="EMBL" id="TKS79304.1"/>
    </source>
</evidence>
<feature type="compositionally biased region" description="Acidic residues" evidence="8">
    <location>
        <begin position="1110"/>
        <end position="1154"/>
    </location>
</feature>
<accession>A0A4U5UVN1</accession>
<dbReference type="PROSITE" id="PS00118">
    <property type="entry name" value="PA2_HIS"/>
    <property type="match status" value="1"/>
</dbReference>
<dbReference type="CDD" id="cd04707">
    <property type="entry name" value="otoconin_90"/>
    <property type="match status" value="1"/>
</dbReference>
<dbReference type="GO" id="GO:0005509">
    <property type="term" value="F:calcium ion binding"/>
    <property type="evidence" value="ECO:0007669"/>
    <property type="project" value="InterPro"/>
</dbReference>
<dbReference type="SUPFAM" id="SSF48619">
    <property type="entry name" value="Phospholipase A2, PLA2"/>
    <property type="match status" value="1"/>
</dbReference>
<evidence type="ECO:0000256" key="6">
    <source>
        <dbReference type="PIRSR" id="PIRSR601211-3"/>
    </source>
</evidence>
<dbReference type="AlphaFoldDB" id="A0A4U5UVN1"/>
<dbReference type="InterPro" id="IPR033113">
    <property type="entry name" value="PLA2_histidine"/>
</dbReference>
<feature type="compositionally biased region" description="Low complexity" evidence="8">
    <location>
        <begin position="543"/>
        <end position="564"/>
    </location>
</feature>
<evidence type="ECO:0000256" key="5">
    <source>
        <dbReference type="PIRSR" id="PIRSR601211-2"/>
    </source>
</evidence>
<dbReference type="PANTHER" id="PTHR15299">
    <property type="entry name" value="HERV-H LTR-ASSOCIATING PROTEIN 1"/>
    <property type="match status" value="1"/>
</dbReference>
<dbReference type="Gene3D" id="1.20.90.10">
    <property type="entry name" value="Phospholipase A2 domain"/>
    <property type="match status" value="1"/>
</dbReference>
<dbReference type="EMBL" id="CM014089">
    <property type="protein sequence ID" value="TKS79304.1"/>
    <property type="molecule type" value="Genomic_DNA"/>
</dbReference>
<keyword evidence="3 6" id="KW-1015">Disulfide bond</keyword>
<keyword evidence="5" id="KW-0106">Calcium</keyword>
<feature type="active site" evidence="4">
    <location>
        <position position="949"/>
    </location>
</feature>
<evidence type="ECO:0000259" key="9">
    <source>
        <dbReference type="SMART" id="SM00085"/>
    </source>
</evidence>
<feature type="active site" evidence="4">
    <location>
        <position position="904"/>
    </location>
</feature>
<dbReference type="PANTHER" id="PTHR15299:SF3">
    <property type="entry name" value="HERV-H LTR-ASSOCIATING PROTEIN 1"/>
    <property type="match status" value="1"/>
</dbReference>
<feature type="compositionally biased region" description="Pro residues" evidence="8">
    <location>
        <begin position="1057"/>
        <end position="1068"/>
    </location>
</feature>
<evidence type="ECO:0000256" key="7">
    <source>
        <dbReference type="RuleBase" id="RU003654"/>
    </source>
</evidence>
<dbReference type="GO" id="GO:0005576">
    <property type="term" value="C:extracellular region"/>
    <property type="evidence" value="ECO:0007669"/>
    <property type="project" value="UniProtKB-SubCell"/>
</dbReference>
<feature type="binding site" evidence="5">
    <location>
        <position position="884"/>
    </location>
    <ligand>
        <name>Ca(2+)</name>
        <dbReference type="ChEBI" id="CHEBI:29108"/>
    </ligand>
</feature>
<dbReference type="STRING" id="240159.A0A4U5UVN1"/>
<feature type="disulfide bond" evidence="6">
    <location>
        <begin position="885"/>
        <end position="901"/>
    </location>
</feature>
<keyword evidence="2" id="KW-0964">Secreted</keyword>
<reference evidence="10 11" key="1">
    <citation type="submission" date="2019-01" db="EMBL/GenBank/DDBJ databases">
        <title>Genome Assembly of Collichthys lucidus.</title>
        <authorList>
            <person name="Cai M."/>
            <person name="Xiao S."/>
        </authorList>
    </citation>
    <scope>NUCLEOTIDE SEQUENCE [LARGE SCALE GENOMIC DNA]</scope>
    <source>
        <strain evidence="10">JT15FE1705JMU</strain>
        <tissue evidence="10">Muscle</tissue>
    </source>
</reference>
<sequence length="1160" mass="126307">MSVTYFSRPGAQMELVELVEWVRDQCPACSQTPCFVVELSELPTCCQPVLFRGEETSSTPYLTERCFIGVMACLQRAVQHPRLCVTFCVSTVLLLIVFSQAFRDRRQDERHKRDIVDSTEIPAEHIDPAAIDLTPLVNTLINTSQSGSRQLFSLLSVTSYSSLALHKLTLLVYNISSIKNLESSAFRRRFCYCVTNETNDLTDFTAILLDVMGNSTSYLHELFKSASILSVSQRNNSDCIYICVMAGKMGREVSELWEFDSITPLYNQTIVEGPHRVGNLSSIRLPDHWHHLPTNLSHIAPSGMSSMLTGRVHSTAHESNYSGRTTTRDDGSCRKNSNNDFTTNHISATSNHPASHHCIRHYSCSSNHSETSNDWTDHRLDQSHHVLTGYQSDPANCSYNKAAHRSSHSRTDGTSQQETYNLQHTCGATSCSVVSEFEGDFEAEEQEEAARTSLISGDLNEAVTEEALELEEMNADQTSRGPSALVLDPVLFVGDGETPSEAETEHADLTPPSQTTTPLRTTTPREAGGGQEESPEEGSVVFTTTPQTSPSEKTSTTSSTTLSKSSEEEEEEDDDDEEEEQEASDEHVKDVPTATAARSVTTQTASTEVKRSTPAASQTGGGGVTVTSTPPPAPAPPPAPEEARERGVGEESARTTDGPDIVTTATQRSSTRSSRPERSPGRATATSAGSAGQEGVALQTPAPLGLLTARTTQRTTTSMRGDSQTTRGRQVTSGAARSEIATTTRTDTTEAESEEAETEKPACDEGEESSQQADETGVYAQIDEEDDHVVRLPLMTMSEHFLCLLADLDLDLAQKRTVPFFAWSLLESVGLTDIQLQPDSKECSRSFTVYDGDGRARREVPALGEMLHCLTGRCPHEYEMYGCYCGREGGGQPVDQLDRCCFFHHCCLKQIGSMGCRSERKLNAQISCENQKPRCQGVSVCDKLQCVCDKATAECMAAARFNHSLQSQCRGPAPPCRRASRPPKPRPPPQSSEESEEAQGGRSDTENPDGLKDTSTDPNTTPTTPPGRFQDSDEHSDLKDQDKSKPPAGSAAGSTRPDPPPTPPPPPSSEESRDPPTHSGIQTHDHRPSAGQSQGQRPAGGTPGGSMVGGEEEEEEEEEGAAEEEEEEGAEEEEEEEEGAEEEEEEEGAEEEEEAGRKQK</sequence>
<dbReference type="InterPro" id="IPR001211">
    <property type="entry name" value="PLA2"/>
</dbReference>
<dbReference type="InterPro" id="IPR041798">
    <property type="entry name" value="Otoconin-90"/>
</dbReference>
<feature type="compositionally biased region" description="Low complexity" evidence="8">
    <location>
        <begin position="510"/>
        <end position="526"/>
    </location>
</feature>
<feature type="compositionally biased region" description="Low complexity" evidence="8">
    <location>
        <begin position="708"/>
        <end position="717"/>
    </location>
</feature>
<evidence type="ECO:0000256" key="4">
    <source>
        <dbReference type="PIRSR" id="PIRSR601211-1"/>
    </source>
</evidence>
<evidence type="ECO:0000313" key="11">
    <source>
        <dbReference type="Proteomes" id="UP000298787"/>
    </source>
</evidence>
<dbReference type="Proteomes" id="UP000298787">
    <property type="component" value="Chromosome 12"/>
</dbReference>
<feature type="compositionally biased region" description="Basic and acidic residues" evidence="8">
    <location>
        <begin position="1030"/>
        <end position="1045"/>
    </location>
</feature>
<dbReference type="InterPro" id="IPR016090">
    <property type="entry name" value="PLA2-like_dom"/>
</dbReference>
<organism evidence="10 11">
    <name type="scientific">Collichthys lucidus</name>
    <name type="common">Big head croaker</name>
    <name type="synonym">Sciaena lucida</name>
    <dbReference type="NCBI Taxonomy" id="240159"/>
    <lineage>
        <taxon>Eukaryota</taxon>
        <taxon>Metazoa</taxon>
        <taxon>Chordata</taxon>
        <taxon>Craniata</taxon>
        <taxon>Vertebrata</taxon>
        <taxon>Euteleostomi</taxon>
        <taxon>Actinopterygii</taxon>
        <taxon>Neopterygii</taxon>
        <taxon>Teleostei</taxon>
        <taxon>Neoteleostei</taxon>
        <taxon>Acanthomorphata</taxon>
        <taxon>Eupercaria</taxon>
        <taxon>Sciaenidae</taxon>
        <taxon>Collichthys</taxon>
    </lineage>
</organism>
<gene>
    <name evidence="10" type="ORF">D9C73_014466</name>
</gene>
<feature type="compositionally biased region" description="Acidic residues" evidence="8">
    <location>
        <begin position="567"/>
        <end position="583"/>
    </location>
</feature>
<feature type="region of interest" description="Disordered" evidence="8">
    <location>
        <begin position="397"/>
        <end position="417"/>
    </location>
</feature>
<feature type="compositionally biased region" description="Polar residues" evidence="8">
    <location>
        <begin position="596"/>
        <end position="607"/>
    </location>
</feature>
<feature type="compositionally biased region" description="Basic and acidic residues" evidence="8">
    <location>
        <begin position="641"/>
        <end position="654"/>
    </location>
</feature>
<dbReference type="Pfam" id="PF00068">
    <property type="entry name" value="Phospholip_A2_1"/>
    <property type="match status" value="1"/>
</dbReference>
<name>A0A4U5UVN1_COLLU</name>
<dbReference type="GO" id="GO:0016042">
    <property type="term" value="P:lipid catabolic process"/>
    <property type="evidence" value="ECO:0007669"/>
    <property type="project" value="InterPro"/>
</dbReference>
<feature type="compositionally biased region" description="Basic and acidic residues" evidence="8">
    <location>
        <begin position="1003"/>
        <end position="1015"/>
    </location>
</feature>
<keyword evidence="11" id="KW-1185">Reference proteome</keyword>
<feature type="compositionally biased region" description="Polar residues" evidence="8">
    <location>
        <begin position="718"/>
        <end position="735"/>
    </location>
</feature>
<feature type="region of interest" description="Disordered" evidence="8">
    <location>
        <begin position="494"/>
        <end position="775"/>
    </location>
</feature>
<feature type="disulfide bond" evidence="6">
    <location>
        <begin position="907"/>
        <end position="948"/>
    </location>
</feature>
<feature type="disulfide bond" evidence="6">
    <location>
        <begin position="900"/>
        <end position="955"/>
    </location>
</feature>
<feature type="disulfide bond" evidence="6">
    <location>
        <begin position="916"/>
        <end position="941"/>
    </location>
</feature>
<feature type="disulfide bond" evidence="6">
    <location>
        <begin position="935"/>
        <end position="946"/>
    </location>
</feature>
<feature type="region of interest" description="Disordered" evidence="8">
    <location>
        <begin position="966"/>
        <end position="1160"/>
    </location>
</feature>
<evidence type="ECO:0000256" key="8">
    <source>
        <dbReference type="SAM" id="MobiDB-lite"/>
    </source>
</evidence>
<comment type="subcellular location">
    <subcellularLocation>
        <location evidence="1">Secreted</location>
    </subcellularLocation>
</comment>
<evidence type="ECO:0000256" key="1">
    <source>
        <dbReference type="ARBA" id="ARBA00004613"/>
    </source>
</evidence>